<accession>A0A1A7XC36</accession>
<dbReference type="AlphaFoldDB" id="A0A1A7XC36"/>
<feature type="non-terminal residue" evidence="1">
    <location>
        <position position="82"/>
    </location>
</feature>
<reference evidence="1" key="2">
    <citation type="submission" date="2016-06" db="EMBL/GenBank/DDBJ databases">
        <title>The genome of a short-lived fish provides insights into sex chromosome evolution and the genetic control of aging.</title>
        <authorList>
            <person name="Reichwald K."/>
            <person name="Felder M."/>
            <person name="Petzold A."/>
            <person name="Koch P."/>
            <person name="Groth M."/>
            <person name="Platzer M."/>
        </authorList>
    </citation>
    <scope>NUCLEOTIDE SEQUENCE</scope>
    <source>
        <tissue evidence="1">Brain</tissue>
    </source>
</reference>
<evidence type="ECO:0000313" key="1">
    <source>
        <dbReference type="EMBL" id="SBP15420.1"/>
    </source>
</evidence>
<organism evidence="1">
    <name type="scientific">Iconisemion striatum</name>
    <dbReference type="NCBI Taxonomy" id="60296"/>
    <lineage>
        <taxon>Eukaryota</taxon>
        <taxon>Metazoa</taxon>
        <taxon>Chordata</taxon>
        <taxon>Craniata</taxon>
        <taxon>Vertebrata</taxon>
        <taxon>Euteleostomi</taxon>
        <taxon>Actinopterygii</taxon>
        <taxon>Neopterygii</taxon>
        <taxon>Teleostei</taxon>
        <taxon>Neoteleostei</taxon>
        <taxon>Acanthomorphata</taxon>
        <taxon>Ovalentaria</taxon>
        <taxon>Atherinomorphae</taxon>
        <taxon>Cyprinodontiformes</taxon>
        <taxon>Nothobranchiidae</taxon>
        <taxon>Iconisemion</taxon>
    </lineage>
</organism>
<gene>
    <name evidence="1" type="primary">Nfu_g_1_015633</name>
</gene>
<reference evidence="1" key="1">
    <citation type="submission" date="2016-05" db="EMBL/GenBank/DDBJ databases">
        <authorList>
            <person name="Lavstsen T."/>
            <person name="Jespersen J.S."/>
        </authorList>
    </citation>
    <scope>NUCLEOTIDE SEQUENCE</scope>
    <source>
        <tissue evidence="1">Brain</tissue>
    </source>
</reference>
<dbReference type="EMBL" id="HADW01014020">
    <property type="protein sequence ID" value="SBP15420.1"/>
    <property type="molecule type" value="Transcribed_RNA"/>
</dbReference>
<protein>
    <submittedName>
        <fullName evidence="1">Uncharacterized protein</fullName>
    </submittedName>
</protein>
<proteinExistence type="predicted"/>
<feature type="non-terminal residue" evidence="1">
    <location>
        <position position="1"/>
    </location>
</feature>
<name>A0A1A7XC36_9TELE</name>
<sequence length="82" mass="9775">LVHLVTWTSCETQQYISKLQTEFTTRVQDFQLYGPMFSFLMRPESFGDRLDLFVFNWLDKDMDMQIIELKSSTQWGTKLAEL</sequence>